<dbReference type="GO" id="GO:0140359">
    <property type="term" value="F:ABC-type transporter activity"/>
    <property type="evidence" value="ECO:0007669"/>
    <property type="project" value="InterPro"/>
</dbReference>
<keyword evidence="4 13" id="KW-0812">Transmembrane</keyword>
<sequence length="601" mass="66176">MSIWQLTKAFWKHLSNQRKRQFVALLFLIVLASFAEVLSLGAVLPFLGVIAQPDKVFAHPAIQPLLGLLGIEAPHELLLPMTVIFIVAALLAGAVRLLLLRFSTKLSYGMGADFSHDIYRHTLYQPYAVHLARNSSEIISGVTNKVSIIISNLLTPVLTLISSAFVLIAILAALLAIDLWMSLTAFIGFGAIYGVIIFVTRRRLAAISVRLSQESTKIVRVLQEGLGGIRDVLIDGTQETYCRQYRQADIPLRDAQASSVIIGTAPRFTAEALGMSFIAILAYFLTSKDSGVANTITLLGVLALGAQRLLPVLQQGYQSVVQLRSGQYSLQDALDLLNQPIDYVVHESNADLLFQRAIELRDLGFRYVPESPQVLLDLNLYIPRGSRTGFIGATGSGKSTLLDIIMGLLSPTEGGLWVDDMRVTTATQRAWQRRIAHVPQAIYLSDASITENIAFGLPVDEIDLNRVRSAAQQAQIADYIEALPERYETHVGERGVRLSGGQRQRIGIARALYKQAEVIIFDEATSALDNETERAVMDAIDGLGRDLTILMIAHRLSTLQRCDRIVELSRGRIVRTGTYDEMVGHTIHPVQSSNTQQEPNT</sequence>
<dbReference type="SUPFAM" id="SSF52540">
    <property type="entry name" value="P-loop containing nucleoside triphosphate hydrolases"/>
    <property type="match status" value="1"/>
</dbReference>
<dbReference type="GO" id="GO:0034040">
    <property type="term" value="F:ATPase-coupled lipid transmembrane transporter activity"/>
    <property type="evidence" value="ECO:0007669"/>
    <property type="project" value="TreeGrafter"/>
</dbReference>
<dbReference type="SUPFAM" id="SSF90123">
    <property type="entry name" value="ABC transporter transmembrane region"/>
    <property type="match status" value="1"/>
</dbReference>
<feature type="domain" description="ABC transmembrane type-1" evidence="15">
    <location>
        <begin position="62"/>
        <end position="325"/>
    </location>
</feature>
<feature type="transmembrane region" description="Helical" evidence="13">
    <location>
        <begin position="153"/>
        <end position="177"/>
    </location>
</feature>
<evidence type="ECO:0000256" key="3">
    <source>
        <dbReference type="ARBA" id="ARBA00022475"/>
    </source>
</evidence>
<dbReference type="GO" id="GO:0005524">
    <property type="term" value="F:ATP binding"/>
    <property type="evidence" value="ECO:0007669"/>
    <property type="project" value="UniProtKB-KW"/>
</dbReference>
<comment type="similarity">
    <text evidence="11">Belongs to the ABC transporter superfamily. Cyclolysin exporter (TC 3.A.1.109.2) family.</text>
</comment>
<evidence type="ECO:0000256" key="9">
    <source>
        <dbReference type="ARBA" id="ARBA00023136"/>
    </source>
</evidence>
<dbReference type="InterPro" id="IPR039421">
    <property type="entry name" value="Type_1_exporter"/>
</dbReference>
<dbReference type="PANTHER" id="PTHR24221">
    <property type="entry name" value="ATP-BINDING CASSETTE SUB-FAMILY B"/>
    <property type="match status" value="1"/>
</dbReference>
<feature type="transmembrane region" description="Helical" evidence="13">
    <location>
        <begin position="21"/>
        <end position="47"/>
    </location>
</feature>
<dbReference type="PROSITE" id="PS50929">
    <property type="entry name" value="ABC_TM1F"/>
    <property type="match status" value="1"/>
</dbReference>
<dbReference type="InterPro" id="IPR003439">
    <property type="entry name" value="ABC_transporter-like_ATP-bd"/>
</dbReference>
<dbReference type="Gene3D" id="1.20.1560.10">
    <property type="entry name" value="ABC transporter type 1, transmembrane domain"/>
    <property type="match status" value="1"/>
</dbReference>
<evidence type="ECO:0000256" key="4">
    <source>
        <dbReference type="ARBA" id="ARBA00022692"/>
    </source>
</evidence>
<dbReference type="InterPro" id="IPR011527">
    <property type="entry name" value="ABC1_TM_dom"/>
</dbReference>
<dbReference type="GO" id="GO:0005886">
    <property type="term" value="C:plasma membrane"/>
    <property type="evidence" value="ECO:0007669"/>
    <property type="project" value="UniProtKB-SubCell"/>
</dbReference>
<accession>A0AB39D4A9</accession>
<evidence type="ECO:0000259" key="15">
    <source>
        <dbReference type="PROSITE" id="PS50929"/>
    </source>
</evidence>
<keyword evidence="8 13" id="KW-1133">Transmembrane helix</keyword>
<dbReference type="PANTHER" id="PTHR24221:SF654">
    <property type="entry name" value="ATP-BINDING CASSETTE SUB-FAMILY B MEMBER 6"/>
    <property type="match status" value="1"/>
</dbReference>
<dbReference type="InterPro" id="IPR027417">
    <property type="entry name" value="P-loop_NTPase"/>
</dbReference>
<dbReference type="RefSeq" id="WP_368646588.1">
    <property type="nucleotide sequence ID" value="NZ_CP158255.1"/>
</dbReference>
<dbReference type="Pfam" id="PF00664">
    <property type="entry name" value="ABC_membrane"/>
    <property type="match status" value="1"/>
</dbReference>
<evidence type="ECO:0000256" key="8">
    <source>
        <dbReference type="ARBA" id="ARBA00022989"/>
    </source>
</evidence>
<keyword evidence="3" id="KW-1003">Cell membrane</keyword>
<evidence type="ECO:0000256" key="11">
    <source>
        <dbReference type="ARBA" id="ARBA00061173"/>
    </source>
</evidence>
<dbReference type="Pfam" id="PF00005">
    <property type="entry name" value="ABC_tran"/>
    <property type="match status" value="1"/>
</dbReference>
<gene>
    <name evidence="16" type="ORF">ABRZ09_08790</name>
</gene>
<feature type="transmembrane region" description="Helical" evidence="13">
    <location>
        <begin position="183"/>
        <end position="200"/>
    </location>
</feature>
<dbReference type="InterPro" id="IPR036640">
    <property type="entry name" value="ABC1_TM_sf"/>
</dbReference>
<proteinExistence type="inferred from homology"/>
<evidence type="ECO:0000256" key="2">
    <source>
        <dbReference type="ARBA" id="ARBA00022448"/>
    </source>
</evidence>
<evidence type="ECO:0000256" key="12">
    <source>
        <dbReference type="ARBA" id="ARBA00072252"/>
    </source>
</evidence>
<dbReference type="PROSITE" id="PS00211">
    <property type="entry name" value="ABC_TRANSPORTER_1"/>
    <property type="match status" value="1"/>
</dbReference>
<keyword evidence="5" id="KW-0204">Cytolysis</keyword>
<evidence type="ECO:0000313" key="16">
    <source>
        <dbReference type="EMBL" id="XDJ49352.1"/>
    </source>
</evidence>
<evidence type="ECO:0000256" key="13">
    <source>
        <dbReference type="SAM" id="Phobius"/>
    </source>
</evidence>
<dbReference type="GO" id="GO:0016887">
    <property type="term" value="F:ATP hydrolysis activity"/>
    <property type="evidence" value="ECO:0007669"/>
    <property type="project" value="InterPro"/>
</dbReference>
<name>A0AB39D4A9_9BURK</name>
<dbReference type="EMBL" id="CP158255">
    <property type="protein sequence ID" value="XDJ49352.1"/>
    <property type="molecule type" value="Genomic_DNA"/>
</dbReference>
<protein>
    <recommendedName>
        <fullName evidence="12">Cyclolysin secretion/processing ATP-binding protein CyaB</fullName>
    </recommendedName>
</protein>
<dbReference type="PROSITE" id="PS50893">
    <property type="entry name" value="ABC_TRANSPORTER_2"/>
    <property type="match status" value="1"/>
</dbReference>
<comment type="subcellular location">
    <subcellularLocation>
        <location evidence="1">Cell membrane</location>
        <topology evidence="1">Multi-pass membrane protein</topology>
    </subcellularLocation>
</comment>
<dbReference type="InterPro" id="IPR003593">
    <property type="entry name" value="AAA+_ATPase"/>
</dbReference>
<evidence type="ECO:0000256" key="10">
    <source>
        <dbReference type="ARBA" id="ARBA00055355"/>
    </source>
</evidence>
<keyword evidence="6" id="KW-0547">Nucleotide-binding</keyword>
<evidence type="ECO:0000259" key="14">
    <source>
        <dbReference type="PROSITE" id="PS50893"/>
    </source>
</evidence>
<dbReference type="SMART" id="SM00382">
    <property type="entry name" value="AAA"/>
    <property type="match status" value="1"/>
</dbReference>
<comment type="function">
    <text evidence="10">Involved in the export of calmodulin-sensitive adenylate cyclase-hemolysin (cyclolysin).</text>
</comment>
<dbReference type="InterPro" id="IPR017871">
    <property type="entry name" value="ABC_transporter-like_CS"/>
</dbReference>
<feature type="domain" description="ABC transporter" evidence="14">
    <location>
        <begin position="358"/>
        <end position="595"/>
    </location>
</feature>
<organism evidence="16">
    <name type="scientific">Castellaniella ginsengisoli</name>
    <dbReference type="NCBI Taxonomy" id="546114"/>
    <lineage>
        <taxon>Bacteria</taxon>
        <taxon>Pseudomonadati</taxon>
        <taxon>Pseudomonadota</taxon>
        <taxon>Betaproteobacteria</taxon>
        <taxon>Burkholderiales</taxon>
        <taxon>Alcaligenaceae</taxon>
        <taxon>Castellaniella</taxon>
    </lineage>
</organism>
<dbReference type="GO" id="GO:0031640">
    <property type="term" value="P:killing of cells of another organism"/>
    <property type="evidence" value="ECO:0007669"/>
    <property type="project" value="UniProtKB-KW"/>
</dbReference>
<reference evidence="16" key="1">
    <citation type="submission" date="2024-05" db="EMBL/GenBank/DDBJ databases">
        <authorList>
            <person name="Luo Y.-C."/>
            <person name="Nicholds J."/>
            <person name="Mortimer T."/>
            <person name="Maboni G."/>
        </authorList>
    </citation>
    <scope>NUCLEOTIDE SEQUENCE</scope>
    <source>
        <strain evidence="16">151108</strain>
    </source>
</reference>
<evidence type="ECO:0000256" key="6">
    <source>
        <dbReference type="ARBA" id="ARBA00022741"/>
    </source>
</evidence>
<keyword evidence="5" id="KW-0354">Hemolysis</keyword>
<keyword evidence="9 13" id="KW-0472">Membrane</keyword>
<evidence type="ECO:0000256" key="7">
    <source>
        <dbReference type="ARBA" id="ARBA00022840"/>
    </source>
</evidence>
<feature type="transmembrane region" description="Helical" evidence="13">
    <location>
        <begin position="77"/>
        <end position="99"/>
    </location>
</feature>
<dbReference type="Gene3D" id="3.40.50.300">
    <property type="entry name" value="P-loop containing nucleotide triphosphate hydrolases"/>
    <property type="match status" value="1"/>
</dbReference>
<dbReference type="AlphaFoldDB" id="A0AB39D4A9"/>
<keyword evidence="2" id="KW-0813">Transport</keyword>
<evidence type="ECO:0000256" key="5">
    <source>
        <dbReference type="ARBA" id="ARBA00022735"/>
    </source>
</evidence>
<keyword evidence="7 16" id="KW-0067">ATP-binding</keyword>
<evidence type="ECO:0000256" key="1">
    <source>
        <dbReference type="ARBA" id="ARBA00004651"/>
    </source>
</evidence>
<dbReference type="FunFam" id="3.40.50.300:FF:000299">
    <property type="entry name" value="ABC transporter ATP-binding protein/permease"/>
    <property type="match status" value="1"/>
</dbReference>